<accession>A0A6A5GMG1</accession>
<dbReference type="Proteomes" id="UP000483820">
    <property type="component" value="Chromosome IV"/>
</dbReference>
<evidence type="ECO:0000256" key="1">
    <source>
        <dbReference type="SAM" id="MobiDB-lite"/>
    </source>
</evidence>
<gene>
    <name evidence="2" type="ORF">GCK72_012152</name>
</gene>
<organism evidence="2 3">
    <name type="scientific">Caenorhabditis remanei</name>
    <name type="common">Caenorhabditis vulgaris</name>
    <dbReference type="NCBI Taxonomy" id="31234"/>
    <lineage>
        <taxon>Eukaryota</taxon>
        <taxon>Metazoa</taxon>
        <taxon>Ecdysozoa</taxon>
        <taxon>Nematoda</taxon>
        <taxon>Chromadorea</taxon>
        <taxon>Rhabditida</taxon>
        <taxon>Rhabditina</taxon>
        <taxon>Rhabditomorpha</taxon>
        <taxon>Rhabditoidea</taxon>
        <taxon>Rhabditidae</taxon>
        <taxon>Peloderinae</taxon>
        <taxon>Caenorhabditis</taxon>
    </lineage>
</organism>
<dbReference type="CTD" id="78775357"/>
<comment type="caution">
    <text evidence="2">The sequence shown here is derived from an EMBL/GenBank/DDBJ whole genome shotgun (WGS) entry which is preliminary data.</text>
</comment>
<protein>
    <submittedName>
        <fullName evidence="2">Uncharacterized protein</fullName>
    </submittedName>
</protein>
<reference evidence="2 3" key="1">
    <citation type="submission" date="2019-12" db="EMBL/GenBank/DDBJ databases">
        <title>Chromosome-level assembly of the Caenorhabditis remanei genome.</title>
        <authorList>
            <person name="Teterina A.A."/>
            <person name="Willis J.H."/>
            <person name="Phillips P.C."/>
        </authorList>
    </citation>
    <scope>NUCLEOTIDE SEQUENCE [LARGE SCALE GENOMIC DNA]</scope>
    <source>
        <strain evidence="2 3">PX506</strain>
        <tissue evidence="2">Whole organism</tissue>
    </source>
</reference>
<proteinExistence type="predicted"/>
<dbReference type="RefSeq" id="XP_053583647.1">
    <property type="nucleotide sequence ID" value="XM_053728875.1"/>
</dbReference>
<dbReference type="AlphaFoldDB" id="A0A6A5GMG1"/>
<sequence>MRDNEDTSGSEALCSLLFQAVRSASYTHRRYANYVREVGDPLTRGVHTRDNEDTSGSEALCSLLYQTLLALIMAREDDWNTVEVNAPGALELNVSEEDDGEEDEERGESDE</sequence>
<feature type="compositionally biased region" description="Acidic residues" evidence="1">
    <location>
        <begin position="94"/>
        <end position="111"/>
    </location>
</feature>
<dbReference type="EMBL" id="WUAV01000004">
    <property type="protein sequence ID" value="KAF1755702.1"/>
    <property type="molecule type" value="Genomic_DNA"/>
</dbReference>
<evidence type="ECO:0000313" key="3">
    <source>
        <dbReference type="Proteomes" id="UP000483820"/>
    </source>
</evidence>
<dbReference type="GeneID" id="78775357"/>
<name>A0A6A5GMG1_CAERE</name>
<evidence type="ECO:0000313" key="2">
    <source>
        <dbReference type="EMBL" id="KAF1755702.1"/>
    </source>
</evidence>
<feature type="region of interest" description="Disordered" evidence="1">
    <location>
        <begin position="89"/>
        <end position="111"/>
    </location>
</feature>
<dbReference type="KEGG" id="crq:GCK72_012152"/>